<evidence type="ECO:0000256" key="1">
    <source>
        <dbReference type="SAM" id="MobiDB-lite"/>
    </source>
</evidence>
<proteinExistence type="predicted"/>
<evidence type="ECO:0000313" key="2">
    <source>
        <dbReference type="Ensembl" id="ENSABRP00000008468.1"/>
    </source>
</evidence>
<reference evidence="2" key="2">
    <citation type="submission" date="2025-09" db="UniProtKB">
        <authorList>
            <consortium name="Ensembl"/>
        </authorList>
    </citation>
    <scope>IDENTIFICATION</scope>
</reference>
<dbReference type="Proteomes" id="UP000694426">
    <property type="component" value="Unplaced"/>
</dbReference>
<accession>A0A8B9BRI7</accession>
<keyword evidence="3" id="KW-1185">Reference proteome</keyword>
<feature type="compositionally biased region" description="Basic and acidic residues" evidence="1">
    <location>
        <begin position="37"/>
        <end position="48"/>
    </location>
</feature>
<sequence length="132" mass="13791">PLHCARPGSDGGEKKPRDSCREVGKGKGRPAPQQLPERSRARSCRGDVEQPLGCLGPGGVRAASHGSEPLAGLPGWPPARLPCQSYPGQPCPMPHRPGTHRAGWGMDGLDPIHGAERLQDGAGALFLARRGG</sequence>
<reference evidence="2" key="1">
    <citation type="submission" date="2025-08" db="UniProtKB">
        <authorList>
            <consortium name="Ensembl"/>
        </authorList>
    </citation>
    <scope>IDENTIFICATION</scope>
</reference>
<dbReference type="AlphaFoldDB" id="A0A8B9BRI7"/>
<dbReference type="Ensembl" id="ENSABRT00000012078.1">
    <property type="protein sequence ID" value="ENSABRP00000008468.1"/>
    <property type="gene ID" value="ENSABRG00000007618.1"/>
</dbReference>
<name>A0A8B9BRI7_9AVES</name>
<protein>
    <submittedName>
        <fullName evidence="2">Uncharacterized protein</fullName>
    </submittedName>
</protein>
<feature type="compositionally biased region" description="Basic and acidic residues" evidence="1">
    <location>
        <begin position="11"/>
        <end position="25"/>
    </location>
</feature>
<evidence type="ECO:0000313" key="3">
    <source>
        <dbReference type="Proteomes" id="UP000694426"/>
    </source>
</evidence>
<feature type="region of interest" description="Disordered" evidence="1">
    <location>
        <begin position="1"/>
        <end position="108"/>
    </location>
</feature>
<organism evidence="2 3">
    <name type="scientific">Anser brachyrhynchus</name>
    <name type="common">Pink-footed goose</name>
    <dbReference type="NCBI Taxonomy" id="132585"/>
    <lineage>
        <taxon>Eukaryota</taxon>
        <taxon>Metazoa</taxon>
        <taxon>Chordata</taxon>
        <taxon>Craniata</taxon>
        <taxon>Vertebrata</taxon>
        <taxon>Euteleostomi</taxon>
        <taxon>Archelosauria</taxon>
        <taxon>Archosauria</taxon>
        <taxon>Dinosauria</taxon>
        <taxon>Saurischia</taxon>
        <taxon>Theropoda</taxon>
        <taxon>Coelurosauria</taxon>
        <taxon>Aves</taxon>
        <taxon>Neognathae</taxon>
        <taxon>Galloanserae</taxon>
        <taxon>Anseriformes</taxon>
        <taxon>Anatidae</taxon>
        <taxon>Anserinae</taxon>
        <taxon>Anser</taxon>
    </lineage>
</organism>